<protein>
    <submittedName>
        <fullName evidence="1">Uncharacterized protein</fullName>
    </submittedName>
</protein>
<reference evidence="1 2" key="1">
    <citation type="submission" date="2015-12" db="EMBL/GenBank/DDBJ databases">
        <title>The genome of Folsomia candida.</title>
        <authorList>
            <person name="Faddeeva A."/>
            <person name="Derks M.F."/>
            <person name="Anvar Y."/>
            <person name="Smit S."/>
            <person name="Van Straalen N."/>
            <person name="Roelofs D."/>
        </authorList>
    </citation>
    <scope>NUCLEOTIDE SEQUENCE [LARGE SCALE GENOMIC DNA]</scope>
    <source>
        <strain evidence="1 2">VU population</strain>
        <tissue evidence="1">Whole body</tissue>
    </source>
</reference>
<keyword evidence="2" id="KW-1185">Reference proteome</keyword>
<accession>A0A226EWJ6</accession>
<gene>
    <name evidence="1" type="ORF">Fcan01_03359</name>
</gene>
<sequence length="323" mass="37167">MGLKRKIIIFSVISIFLLYKNISRRKEDPKPSDLLQIVVDYTEYFELTKMKVMDSLQHTTLFEGLVRNHVKPSVDKLASLRSQTEKYEEMMRRSSSSLGAGSGGGPQQFMTSSLVALEEMHNQLLVWEKSYRMAILRIGRSYPGLVAQIEDVGQKINFLDSDKVFEPLDSFQIHFQLMDYDDPDRNEAVRKAKEEPLPISALLNIIKTTIIPSIKKFENYKIQNGLPPILDREKDLEGRDVTIILILKDLLPYIKKYGGQFNHFGEHWIKTYTELKEMSNSALEKSETAKTMYEALAAGIDSDILNLQERIRKLSSPKPKKEF</sequence>
<dbReference type="AlphaFoldDB" id="A0A226EWJ6"/>
<proteinExistence type="predicted"/>
<organism evidence="1 2">
    <name type="scientific">Folsomia candida</name>
    <name type="common">Springtail</name>
    <dbReference type="NCBI Taxonomy" id="158441"/>
    <lineage>
        <taxon>Eukaryota</taxon>
        <taxon>Metazoa</taxon>
        <taxon>Ecdysozoa</taxon>
        <taxon>Arthropoda</taxon>
        <taxon>Hexapoda</taxon>
        <taxon>Collembola</taxon>
        <taxon>Entomobryomorpha</taxon>
        <taxon>Isotomoidea</taxon>
        <taxon>Isotomidae</taxon>
        <taxon>Proisotominae</taxon>
        <taxon>Folsomia</taxon>
    </lineage>
</organism>
<dbReference type="Proteomes" id="UP000198287">
    <property type="component" value="Unassembled WGS sequence"/>
</dbReference>
<comment type="caution">
    <text evidence="1">The sequence shown here is derived from an EMBL/GenBank/DDBJ whole genome shotgun (WGS) entry which is preliminary data.</text>
</comment>
<evidence type="ECO:0000313" key="1">
    <source>
        <dbReference type="EMBL" id="OXA61548.1"/>
    </source>
</evidence>
<evidence type="ECO:0000313" key="2">
    <source>
        <dbReference type="Proteomes" id="UP000198287"/>
    </source>
</evidence>
<name>A0A226EWJ6_FOLCA</name>
<dbReference type="OMA" id="KSYRMAI"/>
<dbReference type="EMBL" id="LNIX01000001">
    <property type="protein sequence ID" value="OXA61548.1"/>
    <property type="molecule type" value="Genomic_DNA"/>
</dbReference>